<evidence type="ECO:0008006" key="3">
    <source>
        <dbReference type="Google" id="ProtNLM"/>
    </source>
</evidence>
<organism evidence="1 2">
    <name type="scientific">Nostoc flagelliforme FACHB-838</name>
    <dbReference type="NCBI Taxonomy" id="2692904"/>
    <lineage>
        <taxon>Bacteria</taxon>
        <taxon>Bacillati</taxon>
        <taxon>Cyanobacteriota</taxon>
        <taxon>Cyanophyceae</taxon>
        <taxon>Nostocales</taxon>
        <taxon>Nostocaceae</taxon>
        <taxon>Nostoc</taxon>
    </lineage>
</organism>
<keyword evidence="2" id="KW-1185">Reference proteome</keyword>
<comment type="caution">
    <text evidence="1">The sequence shown here is derived from an EMBL/GenBank/DDBJ whole genome shotgun (WGS) entry which is preliminary data.</text>
</comment>
<accession>A0ABR8DP19</accession>
<dbReference type="Proteomes" id="UP000623440">
    <property type="component" value="Unassembled WGS sequence"/>
</dbReference>
<reference evidence="1 2" key="1">
    <citation type="journal article" date="2020" name="ISME J.">
        <title>Comparative genomics reveals insights into cyanobacterial evolution and habitat adaptation.</title>
        <authorList>
            <person name="Chen M.Y."/>
            <person name="Teng W.K."/>
            <person name="Zhao L."/>
            <person name="Hu C.X."/>
            <person name="Zhou Y.K."/>
            <person name="Han B.P."/>
            <person name="Song L.R."/>
            <person name="Shu W.S."/>
        </authorList>
    </citation>
    <scope>NUCLEOTIDE SEQUENCE [LARGE SCALE GENOMIC DNA]</scope>
    <source>
        <strain evidence="1 2">FACHB-838</strain>
    </source>
</reference>
<dbReference type="EMBL" id="JACJSI010000031">
    <property type="protein sequence ID" value="MBD2531202.1"/>
    <property type="molecule type" value="Genomic_DNA"/>
</dbReference>
<evidence type="ECO:0000313" key="2">
    <source>
        <dbReference type="Proteomes" id="UP000623440"/>
    </source>
</evidence>
<name>A0ABR8DP19_9NOSO</name>
<sequence>MPIALSLLSFGANVQKATAQSTENSYEFSITYDALAIFGPVFNEEKNILDVAVLGESIGDAPFGLTNFDSRTYGQFDERGTQIFSRFDADPSVFGIEGNLRGDRYFGGSNELFGRASDSAVIDLVQQTIVGGGIINITGGTGIFENATGLVTFTQEDRLTPGSPDGPLTSRGVAVLDFSIRTPQRVPEPGATTTLLGLGFTGAALLLHQYRRRLNNF</sequence>
<protein>
    <recommendedName>
        <fullName evidence="3">PEP-CTERM protein-sorting domain-containing protein</fullName>
    </recommendedName>
</protein>
<evidence type="ECO:0000313" key="1">
    <source>
        <dbReference type="EMBL" id="MBD2531202.1"/>
    </source>
</evidence>
<gene>
    <name evidence="1" type="ORF">H6G97_17060</name>
</gene>
<proteinExistence type="predicted"/>